<name>A0A8J3CNW9_9PROT</name>
<keyword evidence="3" id="KW-0378">Hydrolase</keyword>
<gene>
    <name evidence="3" type="ORF">GCM10009069_11140</name>
</gene>
<comment type="caution">
    <text evidence="3">The sequence shown here is derived from an EMBL/GenBank/DDBJ whole genome shotgun (WGS) entry which is preliminary data.</text>
</comment>
<feature type="chain" id="PRO_5035285706" evidence="1">
    <location>
        <begin position="20"/>
        <end position="573"/>
    </location>
</feature>
<keyword evidence="1" id="KW-0732">Signal</keyword>
<dbReference type="InterPro" id="IPR029058">
    <property type="entry name" value="AB_hydrolase_fold"/>
</dbReference>
<organism evidence="3 4">
    <name type="scientific">Algimonas arctica</name>
    <dbReference type="NCBI Taxonomy" id="1479486"/>
    <lineage>
        <taxon>Bacteria</taxon>
        <taxon>Pseudomonadati</taxon>
        <taxon>Pseudomonadota</taxon>
        <taxon>Alphaproteobacteria</taxon>
        <taxon>Maricaulales</taxon>
        <taxon>Robiginitomaculaceae</taxon>
        <taxon>Algimonas</taxon>
    </lineage>
</organism>
<proteinExistence type="predicted"/>
<protein>
    <submittedName>
        <fullName evidence="3">Carboxylic ester hydrolase</fullName>
    </submittedName>
</protein>
<evidence type="ECO:0000259" key="2">
    <source>
        <dbReference type="Pfam" id="PF00135"/>
    </source>
</evidence>
<accession>A0A8J3CNW9</accession>
<dbReference type="PROSITE" id="PS51257">
    <property type="entry name" value="PROKAR_LIPOPROTEIN"/>
    <property type="match status" value="1"/>
</dbReference>
<dbReference type="Pfam" id="PF00135">
    <property type="entry name" value="COesterase"/>
    <property type="match status" value="1"/>
</dbReference>
<reference evidence="3" key="2">
    <citation type="submission" date="2020-09" db="EMBL/GenBank/DDBJ databases">
        <authorList>
            <person name="Sun Q."/>
            <person name="Kim S."/>
        </authorList>
    </citation>
    <scope>NUCLEOTIDE SEQUENCE</scope>
    <source>
        <strain evidence="3">KCTC 32513</strain>
    </source>
</reference>
<evidence type="ECO:0000256" key="1">
    <source>
        <dbReference type="SAM" id="SignalP"/>
    </source>
</evidence>
<sequence>MRTLLLLSSALILAACSSAPPSPTDILQTPQGSVQGILSPDNADIASYQGLPYAAAPVGDLRWAPPAAAPTWTDVRQADQFGTRCMQATDVEGGFFARLIDGHGLSAVKSFAIKRLVAAMDPPPVSEDCLYLNVRTATEAKDAPVMVWIHGGGHQFGSSDFDYYQADALAEEGVVLVTINYRLGAFGYMAHPALSADDPRGVSGNYGTLDQIAALEWVRDNIAAYGGNPDRVTIFGESAGAWSVTELMSSPLAKGLFHGAILQSGASTYHLAQLDGEGVGWPSGHVTGVKVADALNLDNPSASDLRALPASDIQAVITEEMADGFHHVRDGVVFPLNVGHAFQSGQINSVPMIAGYNSDEGTLFFPTDPQPSVWLENMAPGSRDAIVTTLSEPYPTQASTLVDLYGLDADFTSGGTQMMGDEIFGANVRMAARATAETGAPSWTYFFSRVPPSDKQTVGAFHAAEIPFVFGSHEEVLGVSDDDATLTDMMVDYWANFAKTGNPNGSDLSEWPQHAGESWMHFSANTGRPIAEVETGVRRKKLDSLSEGLALKLDALAATQATAQTTAPTVLNE</sequence>
<dbReference type="EMBL" id="BMZH01000003">
    <property type="protein sequence ID" value="GHA89757.1"/>
    <property type="molecule type" value="Genomic_DNA"/>
</dbReference>
<dbReference type="Gene3D" id="3.40.50.1820">
    <property type="entry name" value="alpha/beta hydrolase"/>
    <property type="match status" value="1"/>
</dbReference>
<dbReference type="Proteomes" id="UP000634004">
    <property type="component" value="Unassembled WGS sequence"/>
</dbReference>
<feature type="domain" description="Carboxylesterase type B" evidence="2">
    <location>
        <begin position="25"/>
        <end position="526"/>
    </location>
</feature>
<evidence type="ECO:0000313" key="3">
    <source>
        <dbReference type="EMBL" id="GHA89757.1"/>
    </source>
</evidence>
<dbReference type="InterPro" id="IPR002018">
    <property type="entry name" value="CarbesteraseB"/>
</dbReference>
<dbReference type="SUPFAM" id="SSF53474">
    <property type="entry name" value="alpha/beta-Hydrolases"/>
    <property type="match status" value="1"/>
</dbReference>
<dbReference type="InterPro" id="IPR050309">
    <property type="entry name" value="Type-B_Carboxylest/Lipase"/>
</dbReference>
<reference evidence="3" key="1">
    <citation type="journal article" date="2014" name="Int. J. Syst. Evol. Microbiol.">
        <title>Complete genome sequence of Corynebacterium casei LMG S-19264T (=DSM 44701T), isolated from a smear-ripened cheese.</title>
        <authorList>
            <consortium name="US DOE Joint Genome Institute (JGI-PGF)"/>
            <person name="Walter F."/>
            <person name="Albersmeier A."/>
            <person name="Kalinowski J."/>
            <person name="Ruckert C."/>
        </authorList>
    </citation>
    <scope>NUCLEOTIDE SEQUENCE</scope>
    <source>
        <strain evidence="3">KCTC 32513</strain>
    </source>
</reference>
<dbReference type="AlphaFoldDB" id="A0A8J3CNW9"/>
<dbReference type="RefSeq" id="WP_189496260.1">
    <property type="nucleotide sequence ID" value="NZ_BMZH01000003.1"/>
</dbReference>
<keyword evidence="4" id="KW-1185">Reference proteome</keyword>
<dbReference type="GO" id="GO:0016787">
    <property type="term" value="F:hydrolase activity"/>
    <property type="evidence" value="ECO:0007669"/>
    <property type="project" value="UniProtKB-KW"/>
</dbReference>
<evidence type="ECO:0000313" key="4">
    <source>
        <dbReference type="Proteomes" id="UP000634004"/>
    </source>
</evidence>
<feature type="signal peptide" evidence="1">
    <location>
        <begin position="1"/>
        <end position="19"/>
    </location>
</feature>
<dbReference type="PANTHER" id="PTHR11559">
    <property type="entry name" value="CARBOXYLESTERASE"/>
    <property type="match status" value="1"/>
</dbReference>